<dbReference type="InterPro" id="IPR036909">
    <property type="entry name" value="Cyt_c-like_dom_sf"/>
</dbReference>
<evidence type="ECO:0000313" key="3">
    <source>
        <dbReference type="Proteomes" id="UP000838412"/>
    </source>
</evidence>
<evidence type="ECO:0000256" key="1">
    <source>
        <dbReference type="ARBA" id="ARBA00006488"/>
    </source>
</evidence>
<sequence length="74" mass="7450">MGCMSSQLAKTAGKAAVPLFGASAVGLASMPGLPKPDKAFGPKVCAFSSADEASINPGYKVYLSKCAQCHTVGQ</sequence>
<protein>
    <submittedName>
        <fullName evidence="2">Hypp2068 protein</fullName>
    </submittedName>
</protein>
<organism evidence="2 3">
    <name type="scientific">Branchiostoma lanceolatum</name>
    <name type="common">Common lancelet</name>
    <name type="synonym">Amphioxus lanceolatum</name>
    <dbReference type="NCBI Taxonomy" id="7740"/>
    <lineage>
        <taxon>Eukaryota</taxon>
        <taxon>Metazoa</taxon>
        <taxon>Chordata</taxon>
        <taxon>Cephalochordata</taxon>
        <taxon>Leptocardii</taxon>
        <taxon>Amphioxiformes</taxon>
        <taxon>Branchiostomatidae</taxon>
        <taxon>Branchiostoma</taxon>
    </lineage>
</organism>
<dbReference type="EMBL" id="OV696688">
    <property type="protein sequence ID" value="CAH1258757.1"/>
    <property type="molecule type" value="Genomic_DNA"/>
</dbReference>
<gene>
    <name evidence="2" type="primary">Hypp2068</name>
    <name evidence="2" type="ORF">BLAG_LOCUS16210</name>
</gene>
<dbReference type="AlphaFoldDB" id="A0A8J9ZRE5"/>
<keyword evidence="3" id="KW-1185">Reference proteome</keyword>
<proteinExistence type="inferred from homology"/>
<evidence type="ECO:0000313" key="2">
    <source>
        <dbReference type="EMBL" id="CAH1258757.1"/>
    </source>
</evidence>
<reference evidence="2" key="1">
    <citation type="submission" date="2022-01" db="EMBL/GenBank/DDBJ databases">
        <authorList>
            <person name="Braso-Vives M."/>
        </authorList>
    </citation>
    <scope>NUCLEOTIDE SEQUENCE</scope>
</reference>
<dbReference type="Proteomes" id="UP000838412">
    <property type="component" value="Chromosome 3"/>
</dbReference>
<name>A0A8J9ZRE5_BRALA</name>
<dbReference type="GO" id="GO:0020037">
    <property type="term" value="F:heme binding"/>
    <property type="evidence" value="ECO:0007669"/>
    <property type="project" value="InterPro"/>
</dbReference>
<accession>A0A8J9ZRE5</accession>
<comment type="similarity">
    <text evidence="1">Belongs to the cytochrome c family.</text>
</comment>
<dbReference type="GO" id="GO:0009055">
    <property type="term" value="F:electron transfer activity"/>
    <property type="evidence" value="ECO:0007669"/>
    <property type="project" value="InterPro"/>
</dbReference>
<dbReference type="SUPFAM" id="SSF46626">
    <property type="entry name" value="Cytochrome c"/>
    <property type="match status" value="1"/>
</dbReference>